<dbReference type="InParanoid" id="K5X2J8"/>
<reference evidence="2" key="1">
    <citation type="journal article" date="2012" name="Proc. Natl. Acad. Sci. U.S.A.">
        <title>Genome sequence of the button mushroom Agaricus bisporus reveals mechanisms governing adaptation to a humic-rich ecological niche.</title>
        <authorList>
            <person name="Morin E."/>
            <person name="Kohler A."/>
            <person name="Baker A.R."/>
            <person name="Foulongne-Oriol M."/>
            <person name="Lombard V."/>
            <person name="Nagy L.G."/>
            <person name="Ohm R.A."/>
            <person name="Patyshakuliyeva A."/>
            <person name="Brun A."/>
            <person name="Aerts A.L."/>
            <person name="Bailey A.M."/>
            <person name="Billette C."/>
            <person name="Coutinho P.M."/>
            <person name="Deakin G."/>
            <person name="Doddapaneni H."/>
            <person name="Floudas D."/>
            <person name="Grimwood J."/>
            <person name="Hilden K."/>
            <person name="Kuees U."/>
            <person name="LaButti K.M."/>
            <person name="Lapidus A."/>
            <person name="Lindquist E.A."/>
            <person name="Lucas S.M."/>
            <person name="Murat C."/>
            <person name="Riley R.W."/>
            <person name="Salamov A.A."/>
            <person name="Schmutz J."/>
            <person name="Subramanian V."/>
            <person name="Woesten H.A.B."/>
            <person name="Xu J."/>
            <person name="Eastwood D.C."/>
            <person name="Foster G.D."/>
            <person name="Sonnenberg A.S."/>
            <person name="Cullen D."/>
            <person name="de Vries R.P."/>
            <person name="Lundell T."/>
            <person name="Hibbett D.S."/>
            <person name="Henrissat B."/>
            <person name="Burton K.S."/>
            <person name="Kerrigan R.W."/>
            <person name="Challen M.P."/>
            <person name="Grigoriev I.V."/>
            <person name="Martin F."/>
        </authorList>
    </citation>
    <scope>NUCLEOTIDE SEQUENCE [LARGE SCALE GENOMIC DNA]</scope>
    <source>
        <strain evidence="2">JB137-S8 / ATCC MYA-4627 / FGSC 10392</strain>
    </source>
</reference>
<proteinExistence type="predicted"/>
<dbReference type="AlphaFoldDB" id="K5X2J8"/>
<dbReference type="HOGENOM" id="CLU_3224422_0_0_1"/>
<dbReference type="EMBL" id="JH971398">
    <property type="protein sequence ID" value="EKM77112.1"/>
    <property type="molecule type" value="Genomic_DNA"/>
</dbReference>
<gene>
    <name evidence="1" type="primary">phl3</name>
    <name evidence="1" type="ORF">AGABI1DRAFT_144359</name>
</gene>
<dbReference type="Proteomes" id="UP000008493">
    <property type="component" value="Unassembled WGS sequence"/>
</dbReference>
<protein>
    <submittedName>
        <fullName evidence="1">Pheromone-related peptide</fullName>
    </submittedName>
</protein>
<evidence type="ECO:0000313" key="1">
    <source>
        <dbReference type="EMBL" id="EKM77112.1"/>
    </source>
</evidence>
<dbReference type="GeneID" id="18828604"/>
<keyword evidence="2" id="KW-1185">Reference proteome</keyword>
<accession>K5X2J8</accession>
<dbReference type="RefSeq" id="XP_007332400.1">
    <property type="nucleotide sequence ID" value="XM_007332338.1"/>
</dbReference>
<sequence length="44" mass="4629">MDSFFAIFSSISTLIQDENPIECIPVEEETGSGDSGGGVYCVIA</sequence>
<dbReference type="KEGG" id="abp:AGABI1DRAFT144359"/>
<name>K5X2J8_AGABU</name>
<evidence type="ECO:0000313" key="2">
    <source>
        <dbReference type="Proteomes" id="UP000008493"/>
    </source>
</evidence>
<organism evidence="1 2">
    <name type="scientific">Agaricus bisporus var. burnettii (strain JB137-S8 / ATCC MYA-4627 / FGSC 10392)</name>
    <name type="common">White button mushroom</name>
    <dbReference type="NCBI Taxonomy" id="597362"/>
    <lineage>
        <taxon>Eukaryota</taxon>
        <taxon>Fungi</taxon>
        <taxon>Dikarya</taxon>
        <taxon>Basidiomycota</taxon>
        <taxon>Agaricomycotina</taxon>
        <taxon>Agaricomycetes</taxon>
        <taxon>Agaricomycetidae</taxon>
        <taxon>Agaricales</taxon>
        <taxon>Agaricineae</taxon>
        <taxon>Agaricaceae</taxon>
        <taxon>Agaricus</taxon>
    </lineage>
</organism>